<dbReference type="HOGENOM" id="CLU_048041_0_1_1"/>
<comment type="function">
    <text evidence="7">Catalyzes xyloglucan endohydrolysis (XEH) and/or endotransglycosylation (XET). Cleaves and religates xyloglucan polymers, an essential constituent of the primary cell wall, and thereby participates in cell wall construction of growing tissues.</text>
</comment>
<dbReference type="EMBL" id="GL377674">
    <property type="protein sequence ID" value="EFJ08385.1"/>
    <property type="molecule type" value="Genomic_DNA"/>
</dbReference>
<name>D8T4M7_SELML</name>
<proteinExistence type="inferred from homology"/>
<keyword evidence="8" id="KW-0812">Transmembrane</keyword>
<keyword evidence="2 7" id="KW-0378">Hydrolase</keyword>
<dbReference type="Gramene" id="EFJ08385">
    <property type="protein sequence ID" value="EFJ08385"/>
    <property type="gene ID" value="SELMODRAFT_428976"/>
</dbReference>
<dbReference type="eggNOG" id="ENOG502QQUC">
    <property type="taxonomic scope" value="Eukaryota"/>
</dbReference>
<dbReference type="GO" id="GO:0010411">
    <property type="term" value="P:xyloglucan metabolic process"/>
    <property type="evidence" value="ECO:0000318"/>
    <property type="project" value="GO_Central"/>
</dbReference>
<evidence type="ECO:0000256" key="7">
    <source>
        <dbReference type="RuleBase" id="RU361120"/>
    </source>
</evidence>
<evidence type="ECO:0000256" key="1">
    <source>
        <dbReference type="ARBA" id="ARBA00022679"/>
    </source>
</evidence>
<dbReference type="GO" id="GO:0009505">
    <property type="term" value="C:plant-type cell wall"/>
    <property type="evidence" value="ECO:0000318"/>
    <property type="project" value="GO_Central"/>
</dbReference>
<evidence type="ECO:0000313" key="10">
    <source>
        <dbReference type="EMBL" id="EFJ08385.1"/>
    </source>
</evidence>
<dbReference type="InterPro" id="IPR008264">
    <property type="entry name" value="Beta_glucanase"/>
</dbReference>
<comment type="subcellular location">
    <subcellularLocation>
        <location evidence="7">Secreted</location>
        <location evidence="7">Cell wall</location>
    </subcellularLocation>
    <subcellularLocation>
        <location evidence="7">Secreted</location>
        <location evidence="7">Extracellular space</location>
        <location evidence="7">Apoplast</location>
    </subcellularLocation>
</comment>
<dbReference type="InterPro" id="IPR010713">
    <property type="entry name" value="XET_C"/>
</dbReference>
<sequence>MAIDPADTRKQWLLSRDECRCCCSSTRPKILLSIAALALLVTAAVVIGASVGATRASARNHRHKRSSNAATFDENYNISWSGDHVRLLNGGLLADILLDKQSGAEFGSKRSYLFGHLKMQMKLVANDSAGTVTAFYMASHTENRDEFDFEFLGNRSGQPYALQTNIYVNGTGGREQRILLWFDPSLDYHTYSVLWNQYQVIFFVDDTPVRVFRNNSHLGVPYAFSQPMRIFGSMWNGEQWATVGGLEKTNWNYAPFIASFQDFAIDGCDPSSSPGDPGFCFSSGNRNHWWDEEKYRVLDVGQLDNLGSIVRNYTIYDYCTDTKRYSPVPPECGANP</sequence>
<keyword evidence="4 7" id="KW-0326">Glycosidase</keyword>
<dbReference type="STRING" id="88036.D8T4M7"/>
<evidence type="ECO:0000313" key="11">
    <source>
        <dbReference type="Proteomes" id="UP000001514"/>
    </source>
</evidence>
<evidence type="ECO:0000259" key="9">
    <source>
        <dbReference type="PROSITE" id="PS51762"/>
    </source>
</evidence>
<feature type="glycosylation site" description="N-linked (GlcNAc...) asparagine" evidence="6">
    <location>
        <position position="154"/>
    </location>
</feature>
<dbReference type="GO" id="GO:0048046">
    <property type="term" value="C:apoplast"/>
    <property type="evidence" value="ECO:0007669"/>
    <property type="project" value="UniProtKB-SubCell"/>
</dbReference>
<gene>
    <name evidence="10" type="ORF">SELMODRAFT_428976</name>
</gene>
<feature type="active site" description="Nucleophile" evidence="5">
    <location>
        <position position="146"/>
    </location>
</feature>
<evidence type="ECO:0000256" key="2">
    <source>
        <dbReference type="ARBA" id="ARBA00022801"/>
    </source>
</evidence>
<dbReference type="EC" id="2.4.1.207" evidence="7"/>
<evidence type="ECO:0000256" key="8">
    <source>
        <dbReference type="SAM" id="Phobius"/>
    </source>
</evidence>
<evidence type="ECO:0000256" key="6">
    <source>
        <dbReference type="PIRSR" id="PIRSR005604-2"/>
    </source>
</evidence>
<dbReference type="GO" id="GO:0071555">
    <property type="term" value="P:cell wall organization"/>
    <property type="evidence" value="ECO:0007669"/>
    <property type="project" value="UniProtKB-KW"/>
</dbReference>
<dbReference type="GO" id="GO:0004553">
    <property type="term" value="F:hydrolase activity, hydrolyzing O-glycosyl compounds"/>
    <property type="evidence" value="ECO:0007669"/>
    <property type="project" value="InterPro"/>
</dbReference>
<keyword evidence="7" id="KW-0961">Cell wall biogenesis/degradation</keyword>
<feature type="domain" description="GH16" evidence="9">
    <location>
        <begin position="64"/>
        <end position="260"/>
    </location>
</feature>
<keyword evidence="8" id="KW-0472">Membrane</keyword>
<comment type="PTM">
    <text evidence="7">Contains at least one intrachain disulfide bond essential for its enzymatic activity.</text>
</comment>
<dbReference type="InterPro" id="IPR013320">
    <property type="entry name" value="ConA-like_dom_sf"/>
</dbReference>
<organism evidence="11">
    <name type="scientific">Selaginella moellendorffii</name>
    <name type="common">Spikemoss</name>
    <dbReference type="NCBI Taxonomy" id="88036"/>
    <lineage>
        <taxon>Eukaryota</taxon>
        <taxon>Viridiplantae</taxon>
        <taxon>Streptophyta</taxon>
        <taxon>Embryophyta</taxon>
        <taxon>Tracheophyta</taxon>
        <taxon>Lycopodiopsida</taxon>
        <taxon>Selaginellales</taxon>
        <taxon>Selaginellaceae</taxon>
        <taxon>Selaginella</taxon>
    </lineage>
</organism>
<dbReference type="GO" id="GO:0009834">
    <property type="term" value="P:plant-type secondary cell wall biogenesis"/>
    <property type="evidence" value="ECO:0000318"/>
    <property type="project" value="GO_Central"/>
</dbReference>
<dbReference type="OrthoDB" id="4781at2759"/>
<evidence type="ECO:0000256" key="5">
    <source>
        <dbReference type="PIRSR" id="PIRSR005604-1"/>
    </source>
</evidence>
<keyword evidence="7" id="KW-0134">Cell wall</keyword>
<evidence type="ECO:0000256" key="3">
    <source>
        <dbReference type="ARBA" id="ARBA00023157"/>
    </source>
</evidence>
<dbReference type="InterPro" id="IPR000757">
    <property type="entry name" value="Beta-glucanase-like"/>
</dbReference>
<feature type="active site" description="Proton donor" evidence="5">
    <location>
        <position position="150"/>
    </location>
</feature>
<keyword evidence="7" id="KW-0964">Secreted</keyword>
<dbReference type="FunFam" id="2.60.120.200:FF:000025">
    <property type="entry name" value="Xyloglucan endotransglucosylase/hydrolase"/>
    <property type="match status" value="1"/>
</dbReference>
<dbReference type="Proteomes" id="UP000001514">
    <property type="component" value="Unassembled WGS sequence"/>
</dbReference>
<feature type="transmembrane region" description="Helical" evidence="8">
    <location>
        <begin position="30"/>
        <end position="53"/>
    </location>
</feature>
<reference evidence="10 11" key="1">
    <citation type="journal article" date="2011" name="Science">
        <title>The Selaginella genome identifies genetic changes associated with the evolution of vascular plants.</title>
        <authorList>
            <person name="Banks J.A."/>
            <person name="Nishiyama T."/>
            <person name="Hasebe M."/>
            <person name="Bowman J.L."/>
            <person name="Gribskov M."/>
            <person name="dePamphilis C."/>
            <person name="Albert V.A."/>
            <person name="Aono N."/>
            <person name="Aoyama T."/>
            <person name="Ambrose B.A."/>
            <person name="Ashton N.W."/>
            <person name="Axtell M.J."/>
            <person name="Barker E."/>
            <person name="Barker M.S."/>
            <person name="Bennetzen J.L."/>
            <person name="Bonawitz N.D."/>
            <person name="Chapple C."/>
            <person name="Cheng C."/>
            <person name="Correa L.G."/>
            <person name="Dacre M."/>
            <person name="DeBarry J."/>
            <person name="Dreyer I."/>
            <person name="Elias M."/>
            <person name="Engstrom E.M."/>
            <person name="Estelle M."/>
            <person name="Feng L."/>
            <person name="Finet C."/>
            <person name="Floyd S.K."/>
            <person name="Frommer W.B."/>
            <person name="Fujita T."/>
            <person name="Gramzow L."/>
            <person name="Gutensohn M."/>
            <person name="Harholt J."/>
            <person name="Hattori M."/>
            <person name="Heyl A."/>
            <person name="Hirai T."/>
            <person name="Hiwatashi Y."/>
            <person name="Ishikawa M."/>
            <person name="Iwata M."/>
            <person name="Karol K.G."/>
            <person name="Koehler B."/>
            <person name="Kolukisaoglu U."/>
            <person name="Kubo M."/>
            <person name="Kurata T."/>
            <person name="Lalonde S."/>
            <person name="Li K."/>
            <person name="Li Y."/>
            <person name="Litt A."/>
            <person name="Lyons E."/>
            <person name="Manning G."/>
            <person name="Maruyama T."/>
            <person name="Michael T.P."/>
            <person name="Mikami K."/>
            <person name="Miyazaki S."/>
            <person name="Morinaga S."/>
            <person name="Murata T."/>
            <person name="Mueller-Roeber B."/>
            <person name="Nelson D.R."/>
            <person name="Obara M."/>
            <person name="Oguri Y."/>
            <person name="Olmstead R.G."/>
            <person name="Onodera N."/>
            <person name="Petersen B.L."/>
            <person name="Pils B."/>
            <person name="Prigge M."/>
            <person name="Rensing S.A."/>
            <person name="Riano-Pachon D.M."/>
            <person name="Roberts A.W."/>
            <person name="Sato Y."/>
            <person name="Scheller H.V."/>
            <person name="Schulz B."/>
            <person name="Schulz C."/>
            <person name="Shakirov E.V."/>
            <person name="Shibagaki N."/>
            <person name="Shinohara N."/>
            <person name="Shippen D.E."/>
            <person name="Soerensen I."/>
            <person name="Sotooka R."/>
            <person name="Sugimoto N."/>
            <person name="Sugita M."/>
            <person name="Sumikawa N."/>
            <person name="Tanurdzic M."/>
            <person name="Theissen G."/>
            <person name="Ulvskov P."/>
            <person name="Wakazuki S."/>
            <person name="Weng J.K."/>
            <person name="Willats W.W."/>
            <person name="Wipf D."/>
            <person name="Wolf P.G."/>
            <person name="Yang L."/>
            <person name="Zimmer A.D."/>
            <person name="Zhu Q."/>
            <person name="Mitros T."/>
            <person name="Hellsten U."/>
            <person name="Loque D."/>
            <person name="Otillar R."/>
            <person name="Salamov A."/>
            <person name="Schmutz J."/>
            <person name="Shapiro H."/>
            <person name="Lindquist E."/>
            <person name="Lucas S."/>
            <person name="Rokhsar D."/>
            <person name="Grigoriev I.V."/>
        </authorList>
    </citation>
    <scope>NUCLEOTIDE SEQUENCE [LARGE SCALE GENOMIC DNA]</scope>
</reference>
<dbReference type="Pfam" id="PF00722">
    <property type="entry name" value="Glyco_hydro_16"/>
    <property type="match status" value="1"/>
</dbReference>
<dbReference type="InterPro" id="IPR044791">
    <property type="entry name" value="Beta-glucanase/XTH"/>
</dbReference>
<keyword evidence="7" id="KW-0052">Apoplast</keyword>
<dbReference type="AlphaFoldDB" id="D8T4M7"/>
<keyword evidence="8" id="KW-1133">Transmembrane helix</keyword>
<dbReference type="CDD" id="cd02176">
    <property type="entry name" value="GH16_XET"/>
    <property type="match status" value="1"/>
</dbReference>
<dbReference type="PANTHER" id="PTHR31062">
    <property type="entry name" value="XYLOGLUCAN ENDOTRANSGLUCOSYLASE/HYDROLASE PROTEIN 8-RELATED"/>
    <property type="match status" value="1"/>
</dbReference>
<dbReference type="PIRSF" id="PIRSF005604">
    <property type="entry name" value="XET"/>
    <property type="match status" value="1"/>
</dbReference>
<dbReference type="GO" id="GO:0016762">
    <property type="term" value="F:xyloglucan:xyloglucosyl transferase activity"/>
    <property type="evidence" value="ECO:0000318"/>
    <property type="project" value="GO_Central"/>
</dbReference>
<dbReference type="OMA" id="EDTHECY"/>
<keyword evidence="11" id="KW-1185">Reference proteome</keyword>
<dbReference type="SUPFAM" id="SSF49899">
    <property type="entry name" value="Concanavalin A-like lectins/glucanases"/>
    <property type="match status" value="1"/>
</dbReference>
<accession>D8T4M7</accession>
<keyword evidence="3" id="KW-1015">Disulfide bond</keyword>
<dbReference type="Gene3D" id="2.60.120.200">
    <property type="match status" value="1"/>
</dbReference>
<dbReference type="PRINTS" id="PR00737">
    <property type="entry name" value="GLHYDRLASE16"/>
</dbReference>
<dbReference type="InParanoid" id="D8T4M7"/>
<dbReference type="PROSITE" id="PS51762">
    <property type="entry name" value="GH16_2"/>
    <property type="match status" value="1"/>
</dbReference>
<comment type="similarity">
    <text evidence="7">Belongs to the glycosyl hydrolase 16 family.</text>
</comment>
<dbReference type="KEGG" id="smo:SELMODRAFT_428976"/>
<keyword evidence="1 7" id="KW-0808">Transferase</keyword>
<dbReference type="InterPro" id="IPR016455">
    <property type="entry name" value="XTH"/>
</dbReference>
<protein>
    <recommendedName>
        <fullName evidence="7">Xyloglucan endotransglucosylase/hydrolase</fullName>
        <ecNumber evidence="7">2.4.1.207</ecNumber>
    </recommendedName>
</protein>
<evidence type="ECO:0000256" key="4">
    <source>
        <dbReference type="ARBA" id="ARBA00023295"/>
    </source>
</evidence>
<dbReference type="Pfam" id="PF06955">
    <property type="entry name" value="XET_C"/>
    <property type="match status" value="1"/>
</dbReference>